<dbReference type="PANTHER" id="PTHR21549:SF0">
    <property type="entry name" value="COILED-COIL DOMAIN-CONTAINING PROTEIN 112"/>
    <property type="match status" value="1"/>
</dbReference>
<dbReference type="InterPro" id="IPR039902">
    <property type="entry name" value="CCDC148/CCDC112"/>
</dbReference>
<keyword evidence="5" id="KW-1185">Reference proteome</keyword>
<dbReference type="EMBL" id="JADGJH010000526">
    <property type="protein sequence ID" value="KAJ3127132.1"/>
    <property type="molecule type" value="Genomic_DNA"/>
</dbReference>
<dbReference type="AlphaFoldDB" id="A0AAD5T4N0"/>
<protein>
    <submittedName>
        <fullName evidence="4">Uncharacterized protein</fullName>
    </submittedName>
</protein>
<name>A0AAD5T4N0_9FUNG</name>
<feature type="coiled-coil region" evidence="2">
    <location>
        <begin position="293"/>
        <end position="330"/>
    </location>
</feature>
<sequence length="366" mass="42514">MESVEDDIKAFQEITREKIEALILEEKNISQELQLQNDRISSIETKSNGLFDIPEVEVNNRTDENLALRDPKIVSESDSINEIKAFQDYLLLYGGYNGGWEELSHAAFLKLRQKYGANNSKFLASCATAIPGIGFIEAKKHETWYRKFQVLLQAKKDAIKAWKEKRAMATVAAEKTIQKTDIYENVSTHKIEVEAETRKKLQAELQAWKEKQKIIALEKERKEQELRLKKELKLEMWREKNENLKIRVTEYTQEKALQEAIQKQLVEESRKMRSLANAAIAKGEFARLKQKDLELVERKKMRELEQKKAASEKEERLQKLRATVNIESKADPSRVLKPTKVFENRINAETEENPAGKFQTLPIPKR</sequence>
<dbReference type="Proteomes" id="UP001211907">
    <property type="component" value="Unassembled WGS sequence"/>
</dbReference>
<gene>
    <name evidence="4" type="ORF">HK100_009907</name>
</gene>
<proteinExistence type="predicted"/>
<comment type="caution">
    <text evidence="4">The sequence shown here is derived from an EMBL/GenBank/DDBJ whole genome shotgun (WGS) entry which is preliminary data.</text>
</comment>
<dbReference type="PANTHER" id="PTHR21549">
    <property type="entry name" value="MUTATED IN BLADDER CANCER 1"/>
    <property type="match status" value="1"/>
</dbReference>
<organism evidence="4 5">
    <name type="scientific">Physocladia obscura</name>
    <dbReference type="NCBI Taxonomy" id="109957"/>
    <lineage>
        <taxon>Eukaryota</taxon>
        <taxon>Fungi</taxon>
        <taxon>Fungi incertae sedis</taxon>
        <taxon>Chytridiomycota</taxon>
        <taxon>Chytridiomycota incertae sedis</taxon>
        <taxon>Chytridiomycetes</taxon>
        <taxon>Chytridiales</taxon>
        <taxon>Chytriomycetaceae</taxon>
        <taxon>Physocladia</taxon>
    </lineage>
</organism>
<evidence type="ECO:0000313" key="5">
    <source>
        <dbReference type="Proteomes" id="UP001211907"/>
    </source>
</evidence>
<reference evidence="4" key="1">
    <citation type="submission" date="2020-05" db="EMBL/GenBank/DDBJ databases">
        <title>Phylogenomic resolution of chytrid fungi.</title>
        <authorList>
            <person name="Stajich J.E."/>
            <person name="Amses K."/>
            <person name="Simmons R."/>
            <person name="Seto K."/>
            <person name="Myers J."/>
            <person name="Bonds A."/>
            <person name="Quandt C.A."/>
            <person name="Barry K."/>
            <person name="Liu P."/>
            <person name="Grigoriev I."/>
            <person name="Longcore J.E."/>
            <person name="James T.Y."/>
        </authorList>
    </citation>
    <scope>NUCLEOTIDE SEQUENCE</scope>
    <source>
        <strain evidence="4">JEL0513</strain>
    </source>
</reference>
<feature type="region of interest" description="Disordered" evidence="3">
    <location>
        <begin position="347"/>
        <end position="366"/>
    </location>
</feature>
<evidence type="ECO:0000256" key="3">
    <source>
        <dbReference type="SAM" id="MobiDB-lite"/>
    </source>
</evidence>
<accession>A0AAD5T4N0</accession>
<keyword evidence="1 2" id="KW-0175">Coiled coil</keyword>
<evidence type="ECO:0000256" key="1">
    <source>
        <dbReference type="ARBA" id="ARBA00023054"/>
    </source>
</evidence>
<evidence type="ECO:0000313" key="4">
    <source>
        <dbReference type="EMBL" id="KAJ3127132.1"/>
    </source>
</evidence>
<evidence type="ECO:0000256" key="2">
    <source>
        <dbReference type="SAM" id="Coils"/>
    </source>
</evidence>
<feature type="coiled-coil region" evidence="2">
    <location>
        <begin position="191"/>
        <end position="254"/>
    </location>
</feature>